<dbReference type="SUPFAM" id="SSF53383">
    <property type="entry name" value="PLP-dependent transferases"/>
    <property type="match status" value="1"/>
</dbReference>
<gene>
    <name evidence="6" type="ORF">J0X12_07400</name>
</gene>
<evidence type="ECO:0000256" key="1">
    <source>
        <dbReference type="ARBA" id="ARBA00001933"/>
    </source>
</evidence>
<evidence type="ECO:0000256" key="4">
    <source>
        <dbReference type="RuleBase" id="RU004504"/>
    </source>
</evidence>
<keyword evidence="6" id="KW-0032">Aminotransferase</keyword>
<dbReference type="EMBL" id="JAFLNC010000002">
    <property type="protein sequence ID" value="MBO0333432.1"/>
    <property type="molecule type" value="Genomic_DNA"/>
</dbReference>
<comment type="cofactor">
    <cofactor evidence="1 4">
        <name>pyridoxal 5'-phosphate</name>
        <dbReference type="ChEBI" id="CHEBI:597326"/>
    </cofactor>
</comment>
<dbReference type="PANTHER" id="PTHR43586:SF24">
    <property type="entry name" value="BLR4730 PROTEIN"/>
    <property type="match status" value="1"/>
</dbReference>
<dbReference type="InterPro" id="IPR015422">
    <property type="entry name" value="PyrdxlP-dep_Trfase_small"/>
</dbReference>
<dbReference type="InterPro" id="IPR015421">
    <property type="entry name" value="PyrdxlP-dep_Trfase_major"/>
</dbReference>
<organism evidence="6 7">
    <name type="scientific">Sneathiella sedimenti</name>
    <dbReference type="NCBI Taxonomy" id="2816034"/>
    <lineage>
        <taxon>Bacteria</taxon>
        <taxon>Pseudomonadati</taxon>
        <taxon>Pseudomonadota</taxon>
        <taxon>Alphaproteobacteria</taxon>
        <taxon>Sneathiellales</taxon>
        <taxon>Sneathiellaceae</taxon>
        <taxon>Sneathiella</taxon>
    </lineage>
</organism>
<evidence type="ECO:0000256" key="2">
    <source>
        <dbReference type="ARBA" id="ARBA00022898"/>
    </source>
</evidence>
<evidence type="ECO:0000313" key="6">
    <source>
        <dbReference type="EMBL" id="MBO0333432.1"/>
    </source>
</evidence>
<dbReference type="InterPro" id="IPR020578">
    <property type="entry name" value="Aminotrans_V_PyrdxlP_BS"/>
</dbReference>
<reference evidence="6 7" key="1">
    <citation type="submission" date="2021-03" db="EMBL/GenBank/DDBJ databases">
        <title>Sneathiella sp. CAU 1612 isolated from Kang Won-do.</title>
        <authorList>
            <person name="Kim W."/>
        </authorList>
    </citation>
    <scope>NUCLEOTIDE SEQUENCE [LARGE SCALE GENOMIC DNA]</scope>
    <source>
        <strain evidence="6 7">CAU 1612</strain>
    </source>
</reference>
<accession>A0ABS3F647</accession>
<keyword evidence="2" id="KW-0663">Pyridoxal phosphate</keyword>
<dbReference type="PROSITE" id="PS00595">
    <property type="entry name" value="AA_TRANSFER_CLASS_5"/>
    <property type="match status" value="1"/>
</dbReference>
<dbReference type="PANTHER" id="PTHR43586">
    <property type="entry name" value="CYSTEINE DESULFURASE"/>
    <property type="match status" value="1"/>
</dbReference>
<dbReference type="GO" id="GO:0008483">
    <property type="term" value="F:transaminase activity"/>
    <property type="evidence" value="ECO:0007669"/>
    <property type="project" value="UniProtKB-KW"/>
</dbReference>
<evidence type="ECO:0000313" key="7">
    <source>
        <dbReference type="Proteomes" id="UP000664761"/>
    </source>
</evidence>
<dbReference type="RefSeq" id="WP_207043750.1">
    <property type="nucleotide sequence ID" value="NZ_JAFLNC010000002.1"/>
</dbReference>
<dbReference type="Pfam" id="PF00266">
    <property type="entry name" value="Aminotran_5"/>
    <property type="match status" value="1"/>
</dbReference>
<evidence type="ECO:0000259" key="5">
    <source>
        <dbReference type="Pfam" id="PF00266"/>
    </source>
</evidence>
<proteinExistence type="inferred from homology"/>
<dbReference type="Gene3D" id="3.90.1150.10">
    <property type="entry name" value="Aspartate Aminotransferase, domain 1"/>
    <property type="match status" value="1"/>
</dbReference>
<keyword evidence="6" id="KW-0808">Transferase</keyword>
<protein>
    <submittedName>
        <fullName evidence="6">Aminotransferase class V-fold PLP-dependent enzyme</fullName>
    </submittedName>
</protein>
<name>A0ABS3F647_9PROT</name>
<feature type="domain" description="Aminotransferase class V" evidence="5">
    <location>
        <begin position="19"/>
        <end position="383"/>
    </location>
</feature>
<comment type="similarity">
    <text evidence="3">Belongs to the class-V pyridoxal-phosphate-dependent aminotransferase family.</text>
</comment>
<dbReference type="InterPro" id="IPR000192">
    <property type="entry name" value="Aminotrans_V_dom"/>
</dbReference>
<dbReference type="Proteomes" id="UP000664761">
    <property type="component" value="Unassembled WGS sequence"/>
</dbReference>
<evidence type="ECO:0000256" key="3">
    <source>
        <dbReference type="RuleBase" id="RU004075"/>
    </source>
</evidence>
<keyword evidence="7" id="KW-1185">Reference proteome</keyword>
<comment type="caution">
    <text evidence="6">The sequence shown here is derived from an EMBL/GenBank/DDBJ whole genome shotgun (WGS) entry which is preliminary data.</text>
</comment>
<dbReference type="InterPro" id="IPR015424">
    <property type="entry name" value="PyrdxlP-dep_Trfase"/>
</dbReference>
<sequence length="390" mass="43141">MTLDIDRLRAETPGTRNRIHLNNAGAALMPAPVYEAVKDHFDLELAIGGYEAHARARAAFERTYDAIAELINCDRREIALVENATVGWQMAFHGMQFEPGDRILTAEAEYAANVIAYLQVAKQTGVKIDFVPSDESGQMDVAALDSMIDDRVKLISVTHVPTNGGLINPAVEIGRIARKHDIPYLLDACQSVGQIPVDVAKIGCDMLSVTGRKYLRGPRGTGFLFVRSDFMDKLEPPFLDMHGAEWTSMDGYEMRPDTRRFENWEFNVSGVIGLGVAVDYLLDLGIEETSARLCELAATAREKLAQVPGISVRDIGARKGGIVTFDHASKSAEEIKAHLATHNINVSVTGLSSTRFDLEKRGIEAMVRASFHYYNTEEEIDRLIEMLNEL</sequence>
<dbReference type="Gene3D" id="3.40.640.10">
    <property type="entry name" value="Type I PLP-dependent aspartate aminotransferase-like (Major domain)"/>
    <property type="match status" value="1"/>
</dbReference>